<feature type="domain" description="Exoribonuclease phosphorolytic" evidence="10">
    <location>
        <begin position="158"/>
        <end position="225"/>
    </location>
</feature>
<dbReference type="Pfam" id="PF01138">
    <property type="entry name" value="RNase_PH"/>
    <property type="match status" value="1"/>
</dbReference>
<dbReference type="EC" id="2.7.7.56" evidence="8"/>
<dbReference type="InterPro" id="IPR002381">
    <property type="entry name" value="RNase_PH_bac-type"/>
</dbReference>
<comment type="subunit">
    <text evidence="8">Homohexameric ring arranged as a trimer of dimers.</text>
</comment>
<comment type="catalytic activity">
    <reaction evidence="8">
        <text>tRNA(n+1) + phosphate = tRNA(n) + a ribonucleoside 5'-diphosphate</text>
        <dbReference type="Rhea" id="RHEA:10628"/>
        <dbReference type="Rhea" id="RHEA-COMP:17343"/>
        <dbReference type="Rhea" id="RHEA-COMP:17344"/>
        <dbReference type="ChEBI" id="CHEBI:43474"/>
        <dbReference type="ChEBI" id="CHEBI:57930"/>
        <dbReference type="ChEBI" id="CHEBI:173114"/>
        <dbReference type="EC" id="2.7.7.56"/>
    </reaction>
</comment>
<dbReference type="InterPro" id="IPR020568">
    <property type="entry name" value="Ribosomal_Su5_D2-typ_SF"/>
</dbReference>
<evidence type="ECO:0000259" key="9">
    <source>
        <dbReference type="Pfam" id="PF01138"/>
    </source>
</evidence>
<keyword evidence="7" id="KW-0694">RNA-binding</keyword>
<dbReference type="PANTHER" id="PTHR11953:SF0">
    <property type="entry name" value="EXOSOME COMPLEX COMPONENT RRP41"/>
    <property type="match status" value="1"/>
</dbReference>
<dbReference type="InterPro" id="IPR018336">
    <property type="entry name" value="RNase_PH_CS"/>
</dbReference>
<evidence type="ECO:0000313" key="12">
    <source>
        <dbReference type="Proteomes" id="UP001316087"/>
    </source>
</evidence>
<keyword evidence="3 8" id="KW-0820">tRNA-binding</keyword>
<dbReference type="InterPro" id="IPR050080">
    <property type="entry name" value="RNase_PH"/>
</dbReference>
<sequence>MTRHDLRAVTELRPVQIENNYLMHPEGSVLITVGNTKVICTATIEDKVPGFLRGQGKGWITAEYSMLPRATEQRTRRESSAGKVTGRTMEIQRLIGRALRAVVDLEALGEKTVWIDCDVIQADGGTRTASITGAFVAMTQAIAKMGTEKPFAKFPVTDYLAATSVGKLANIGAVLDLNYNEDSTAEVDMNVIMTGAGQFVELQGTGEEATFSRTELNELLDLGEAGIAQLINIQKDALGELAVLIGKVEA</sequence>
<evidence type="ECO:0000256" key="5">
    <source>
        <dbReference type="ARBA" id="ARBA00022694"/>
    </source>
</evidence>
<dbReference type="InterPro" id="IPR001247">
    <property type="entry name" value="ExoRNase_PH_dom1"/>
</dbReference>
<dbReference type="InterPro" id="IPR036345">
    <property type="entry name" value="ExoRNase_PH_dom2_sf"/>
</dbReference>
<keyword evidence="2 8" id="KW-0698">rRNA processing</keyword>
<evidence type="ECO:0000256" key="8">
    <source>
        <dbReference type="HAMAP-Rule" id="MF_00564"/>
    </source>
</evidence>
<dbReference type="SUPFAM" id="SSF55666">
    <property type="entry name" value="Ribonuclease PH domain 2-like"/>
    <property type="match status" value="1"/>
</dbReference>
<feature type="binding site" evidence="8">
    <location>
        <position position="87"/>
    </location>
    <ligand>
        <name>phosphate</name>
        <dbReference type="ChEBI" id="CHEBI:43474"/>
        <note>substrate</note>
    </ligand>
</feature>
<protein>
    <recommendedName>
        <fullName evidence="8">Ribonuclease PH</fullName>
        <shortName evidence="8">RNase PH</shortName>
        <ecNumber evidence="8">2.7.7.56</ecNumber>
    </recommendedName>
    <alternativeName>
        <fullName evidence="8">tRNA nucleotidyltransferase</fullName>
    </alternativeName>
</protein>
<keyword evidence="12" id="KW-1185">Reference proteome</keyword>
<dbReference type="RefSeq" id="WP_241369354.1">
    <property type="nucleotide sequence ID" value="NZ_JAKZFC010000003.1"/>
</dbReference>
<keyword evidence="4 8" id="KW-0808">Transferase</keyword>
<evidence type="ECO:0000256" key="1">
    <source>
        <dbReference type="ARBA" id="ARBA00006678"/>
    </source>
</evidence>
<evidence type="ECO:0000256" key="2">
    <source>
        <dbReference type="ARBA" id="ARBA00022552"/>
    </source>
</evidence>
<dbReference type="EMBL" id="JAKZFC010000003">
    <property type="protein sequence ID" value="MCH7322292.1"/>
    <property type="molecule type" value="Genomic_DNA"/>
</dbReference>
<evidence type="ECO:0000256" key="6">
    <source>
        <dbReference type="ARBA" id="ARBA00022695"/>
    </source>
</evidence>
<dbReference type="SUPFAM" id="SSF54211">
    <property type="entry name" value="Ribosomal protein S5 domain 2-like"/>
    <property type="match status" value="1"/>
</dbReference>
<keyword evidence="5 8" id="KW-0819">tRNA processing</keyword>
<feature type="binding site" evidence="8">
    <location>
        <begin position="125"/>
        <end position="127"/>
    </location>
    <ligand>
        <name>phosphate</name>
        <dbReference type="ChEBI" id="CHEBI:43474"/>
        <note>substrate</note>
    </ligand>
</feature>
<evidence type="ECO:0000256" key="7">
    <source>
        <dbReference type="ARBA" id="ARBA00022884"/>
    </source>
</evidence>
<comment type="function">
    <text evidence="8">Phosphorolytic 3'-5' exoribonuclease that plays an important role in tRNA 3'-end maturation. Removes nucleotide residues following the 3'-CCA terminus of tRNAs; can also add nucleotides to the ends of RNA molecules by using nucleoside diphosphates as substrates, but this may not be physiologically important. Probably plays a role in initiation of 16S rRNA degradation (leading to ribosome degradation) during starvation.</text>
</comment>
<dbReference type="PROSITE" id="PS01277">
    <property type="entry name" value="RIBONUCLEASE_PH"/>
    <property type="match status" value="1"/>
</dbReference>
<dbReference type="InterPro" id="IPR027408">
    <property type="entry name" value="PNPase/RNase_PH_dom_sf"/>
</dbReference>
<dbReference type="HAMAP" id="MF_00564">
    <property type="entry name" value="RNase_PH"/>
    <property type="match status" value="1"/>
</dbReference>
<dbReference type="InterPro" id="IPR015847">
    <property type="entry name" value="ExoRNase_PH_dom2"/>
</dbReference>
<name>A0ABS9UD84_9BACL</name>
<dbReference type="CDD" id="cd11362">
    <property type="entry name" value="RNase_PH_bact"/>
    <property type="match status" value="1"/>
</dbReference>
<evidence type="ECO:0000256" key="3">
    <source>
        <dbReference type="ARBA" id="ARBA00022555"/>
    </source>
</evidence>
<feature type="domain" description="Exoribonuclease phosphorolytic" evidence="9">
    <location>
        <begin position="11"/>
        <end position="141"/>
    </location>
</feature>
<comment type="caution">
    <text evidence="11">The sequence shown here is derived from an EMBL/GenBank/DDBJ whole genome shotgun (WGS) entry which is preliminary data.</text>
</comment>
<reference evidence="11 12" key="1">
    <citation type="submission" date="2022-03" db="EMBL/GenBank/DDBJ databases">
        <authorList>
            <person name="Jo J.-H."/>
            <person name="Im W.-T."/>
        </authorList>
    </citation>
    <scope>NUCLEOTIDE SEQUENCE [LARGE SCALE GENOMIC DNA]</scope>
    <source>
        <strain evidence="11 12">MA9</strain>
    </source>
</reference>
<comment type="similarity">
    <text evidence="1 8">Belongs to the RNase PH family.</text>
</comment>
<evidence type="ECO:0000313" key="11">
    <source>
        <dbReference type="EMBL" id="MCH7322292.1"/>
    </source>
</evidence>
<evidence type="ECO:0000259" key="10">
    <source>
        <dbReference type="Pfam" id="PF03725"/>
    </source>
</evidence>
<keyword evidence="6 8" id="KW-0548">Nucleotidyltransferase</keyword>
<accession>A0ABS9UD84</accession>
<dbReference type="NCBIfam" id="TIGR01966">
    <property type="entry name" value="RNasePH"/>
    <property type="match status" value="1"/>
</dbReference>
<evidence type="ECO:0000256" key="4">
    <source>
        <dbReference type="ARBA" id="ARBA00022679"/>
    </source>
</evidence>
<proteinExistence type="inferred from homology"/>
<dbReference type="Pfam" id="PF03725">
    <property type="entry name" value="RNase_PH_C"/>
    <property type="match status" value="1"/>
</dbReference>
<dbReference type="Proteomes" id="UP001316087">
    <property type="component" value="Unassembled WGS sequence"/>
</dbReference>
<gene>
    <name evidence="8 11" type="primary">rph</name>
    <name evidence="11" type="ORF">LZ480_10360</name>
</gene>
<organism evidence="11 12">
    <name type="scientific">Solibacillus palustris</name>
    <dbReference type="NCBI Taxonomy" id="2908203"/>
    <lineage>
        <taxon>Bacteria</taxon>
        <taxon>Bacillati</taxon>
        <taxon>Bacillota</taxon>
        <taxon>Bacilli</taxon>
        <taxon>Bacillales</taxon>
        <taxon>Caryophanaceae</taxon>
        <taxon>Solibacillus</taxon>
    </lineage>
</organism>
<dbReference type="PANTHER" id="PTHR11953">
    <property type="entry name" value="EXOSOME COMPLEX COMPONENT"/>
    <property type="match status" value="1"/>
</dbReference>
<dbReference type="Gene3D" id="3.30.230.70">
    <property type="entry name" value="GHMP Kinase, N-terminal domain"/>
    <property type="match status" value="1"/>
</dbReference>